<reference evidence="1" key="1">
    <citation type="submission" date="2016-05" db="EMBL/GenBank/DDBJ databases">
        <title>A hospital outbreak of KPC-producing Enterobacteriaceae traced by genetic and structural insights on blaKPC plasmids.</title>
        <authorList>
            <person name="Kim J.O."/>
            <person name="Yoon E.-J."/>
            <person name="Jeong S.H."/>
        </authorList>
    </citation>
    <scope>NUCLEOTIDE SEQUENCE</scope>
    <source>
        <strain evidence="1">Kp02</strain>
        <plasmid evidence="1">pKPC_Kp02</plasmid>
    </source>
</reference>
<geneLocation type="plasmid" evidence="1">
    <name>pKPC_Kp02</name>
</geneLocation>
<accession>A0A1P8KI54</accession>
<organism evidence="1">
    <name type="scientific">Klebsiella pneumoniae</name>
    <dbReference type="NCBI Taxonomy" id="573"/>
    <lineage>
        <taxon>Bacteria</taxon>
        <taxon>Pseudomonadati</taxon>
        <taxon>Pseudomonadota</taxon>
        <taxon>Gammaproteobacteria</taxon>
        <taxon>Enterobacterales</taxon>
        <taxon>Enterobacteriaceae</taxon>
        <taxon>Klebsiella/Raoultella group</taxon>
        <taxon>Klebsiella</taxon>
        <taxon>Klebsiella pneumoniae complex</taxon>
    </lineage>
</organism>
<sequence length="160" mass="17804">MLQAVVEVEFTRLETLPDLAVQPELVAVSVQAGWFTVGVEGQQVRPQAFRKCRRGPLVEWPLRQPLLLGKNTFGPGQRGKPWTVWIGAGEVERNVQWTKMAAHAVGQPVHRLPLQGQLARRLHAHTLRRGLQRIARHDLVGALPHLAEGRGIGHAIINVE</sequence>
<proteinExistence type="predicted"/>
<protein>
    <submittedName>
        <fullName evidence="1">Uncharacterized protein</fullName>
    </submittedName>
</protein>
<dbReference type="AlphaFoldDB" id="A0A1P8KI54"/>
<dbReference type="EMBL" id="KX348145">
    <property type="protein sequence ID" value="APW49366.1"/>
    <property type="molecule type" value="Genomic_DNA"/>
</dbReference>
<evidence type="ECO:0000313" key="1">
    <source>
        <dbReference type="EMBL" id="APW49366.1"/>
    </source>
</evidence>
<name>A0A1P8KI54_KLEPN</name>
<keyword evidence="1" id="KW-0614">Plasmid</keyword>